<evidence type="ECO:0000313" key="5">
    <source>
        <dbReference type="EMBL" id="GEM43607.1"/>
    </source>
</evidence>
<proteinExistence type="predicted"/>
<dbReference type="SUPFAM" id="SSF53335">
    <property type="entry name" value="S-adenosyl-L-methionine-dependent methyltransferases"/>
    <property type="match status" value="1"/>
</dbReference>
<evidence type="ECO:0000256" key="3">
    <source>
        <dbReference type="ARBA" id="ARBA00022691"/>
    </source>
</evidence>
<sequence>MPGGRRALVVGACQTRRVTDSRDADATRLAAASLAKGDPTGWFERLYAAASEGAAVVPWDADEPNPLLVDWIERHERADGGMRAMVVGCGLGRDAEHLAGLGFETTAFDVSETAIQTARERFPASKVNYRVADLLAPPAEWAGAFDLVVESITVQSMPVSVREVATANVARMVAPGGELLVIAAIREEGVEVDGPPWPLTRAEIDAFAVEDLRSVRVEQVARPDKPGFARWRAVFQRS</sequence>
<keyword evidence="2 5" id="KW-0808">Transferase</keyword>
<dbReference type="Gene3D" id="3.40.50.150">
    <property type="entry name" value="Vaccinia Virus protein VP39"/>
    <property type="match status" value="1"/>
</dbReference>
<name>A0A511MTT9_9NOCA</name>
<dbReference type="InterPro" id="IPR041698">
    <property type="entry name" value="Methyltransf_25"/>
</dbReference>
<gene>
    <name evidence="5" type="ORF">NN4_81260</name>
</gene>
<feature type="domain" description="Methyltransferase" evidence="4">
    <location>
        <begin position="87"/>
        <end position="177"/>
    </location>
</feature>
<keyword evidence="3" id="KW-0949">S-adenosyl-L-methionine</keyword>
<accession>A0A511MTT9</accession>
<dbReference type="GO" id="GO:0008757">
    <property type="term" value="F:S-adenosylmethionine-dependent methyltransferase activity"/>
    <property type="evidence" value="ECO:0007669"/>
    <property type="project" value="InterPro"/>
</dbReference>
<comment type="caution">
    <text evidence="5">The sequence shown here is derived from an EMBL/GenBank/DDBJ whole genome shotgun (WGS) entry which is preliminary data.</text>
</comment>
<dbReference type="InterPro" id="IPR029063">
    <property type="entry name" value="SAM-dependent_MTases_sf"/>
</dbReference>
<dbReference type="PANTHER" id="PTHR43464:SF19">
    <property type="entry name" value="UBIQUINONE BIOSYNTHESIS O-METHYLTRANSFERASE, MITOCHONDRIAL"/>
    <property type="match status" value="1"/>
</dbReference>
<dbReference type="EMBL" id="BJXA01000105">
    <property type="protein sequence ID" value="GEM43607.1"/>
    <property type="molecule type" value="Genomic_DNA"/>
</dbReference>
<evidence type="ECO:0000259" key="4">
    <source>
        <dbReference type="Pfam" id="PF13649"/>
    </source>
</evidence>
<organism evidence="5 6">
    <name type="scientific">Nocardia ninae NBRC 108245</name>
    <dbReference type="NCBI Taxonomy" id="1210091"/>
    <lineage>
        <taxon>Bacteria</taxon>
        <taxon>Bacillati</taxon>
        <taxon>Actinomycetota</taxon>
        <taxon>Actinomycetes</taxon>
        <taxon>Mycobacteriales</taxon>
        <taxon>Nocardiaceae</taxon>
        <taxon>Nocardia</taxon>
    </lineage>
</organism>
<dbReference type="PANTHER" id="PTHR43464">
    <property type="entry name" value="METHYLTRANSFERASE"/>
    <property type="match status" value="1"/>
</dbReference>
<dbReference type="CDD" id="cd02440">
    <property type="entry name" value="AdoMet_MTases"/>
    <property type="match status" value="1"/>
</dbReference>
<evidence type="ECO:0000256" key="2">
    <source>
        <dbReference type="ARBA" id="ARBA00022679"/>
    </source>
</evidence>
<dbReference type="Proteomes" id="UP000321424">
    <property type="component" value="Unassembled WGS sequence"/>
</dbReference>
<dbReference type="GO" id="GO:0032259">
    <property type="term" value="P:methylation"/>
    <property type="evidence" value="ECO:0007669"/>
    <property type="project" value="UniProtKB-KW"/>
</dbReference>
<dbReference type="Pfam" id="PF13649">
    <property type="entry name" value="Methyltransf_25"/>
    <property type="match status" value="1"/>
</dbReference>
<dbReference type="OrthoDB" id="189743at2"/>
<keyword evidence="6" id="KW-1185">Reference proteome</keyword>
<evidence type="ECO:0000313" key="6">
    <source>
        <dbReference type="Proteomes" id="UP000321424"/>
    </source>
</evidence>
<dbReference type="InterPro" id="IPR008854">
    <property type="entry name" value="TPMT"/>
</dbReference>
<keyword evidence="1 5" id="KW-0489">Methyltransferase</keyword>
<dbReference type="AlphaFoldDB" id="A0A511MTT9"/>
<reference evidence="5 6" key="1">
    <citation type="submission" date="2019-07" db="EMBL/GenBank/DDBJ databases">
        <title>Whole genome shotgun sequence of Nocardia ninae NBRC 108245.</title>
        <authorList>
            <person name="Hosoyama A."/>
            <person name="Uohara A."/>
            <person name="Ohji S."/>
            <person name="Ichikawa N."/>
        </authorList>
    </citation>
    <scope>NUCLEOTIDE SEQUENCE [LARGE SCALE GENOMIC DNA]</scope>
    <source>
        <strain evidence="5 6">NBRC 108245</strain>
    </source>
</reference>
<dbReference type="PROSITE" id="PS51585">
    <property type="entry name" value="SAM_MT_TPMT"/>
    <property type="match status" value="1"/>
</dbReference>
<protein>
    <submittedName>
        <fullName evidence="5">Methyltransferase type 12</fullName>
    </submittedName>
</protein>
<evidence type="ECO:0000256" key="1">
    <source>
        <dbReference type="ARBA" id="ARBA00022603"/>
    </source>
</evidence>